<evidence type="ECO:0000256" key="1">
    <source>
        <dbReference type="SAM" id="MobiDB-lite"/>
    </source>
</evidence>
<keyword evidence="3" id="KW-1185">Reference proteome</keyword>
<organism evidence="2 3">
    <name type="scientific">Caerostris extrusa</name>
    <name type="common">Bark spider</name>
    <name type="synonym">Caerostris bankana</name>
    <dbReference type="NCBI Taxonomy" id="172846"/>
    <lineage>
        <taxon>Eukaryota</taxon>
        <taxon>Metazoa</taxon>
        <taxon>Ecdysozoa</taxon>
        <taxon>Arthropoda</taxon>
        <taxon>Chelicerata</taxon>
        <taxon>Arachnida</taxon>
        <taxon>Araneae</taxon>
        <taxon>Araneomorphae</taxon>
        <taxon>Entelegynae</taxon>
        <taxon>Araneoidea</taxon>
        <taxon>Araneidae</taxon>
        <taxon>Caerostris</taxon>
    </lineage>
</organism>
<evidence type="ECO:0000313" key="2">
    <source>
        <dbReference type="EMBL" id="GIX71999.1"/>
    </source>
</evidence>
<protein>
    <submittedName>
        <fullName evidence="2">Uncharacterized protein</fullName>
    </submittedName>
</protein>
<dbReference type="AlphaFoldDB" id="A0AAV4MMI4"/>
<evidence type="ECO:0000313" key="3">
    <source>
        <dbReference type="Proteomes" id="UP001054945"/>
    </source>
</evidence>
<feature type="region of interest" description="Disordered" evidence="1">
    <location>
        <begin position="67"/>
        <end position="95"/>
    </location>
</feature>
<comment type="caution">
    <text evidence="2">The sequence shown here is derived from an EMBL/GenBank/DDBJ whole genome shotgun (WGS) entry which is preliminary data.</text>
</comment>
<dbReference type="Proteomes" id="UP001054945">
    <property type="component" value="Unassembled WGS sequence"/>
</dbReference>
<name>A0AAV4MMI4_CAEEX</name>
<dbReference type="EMBL" id="BPLR01002273">
    <property type="protein sequence ID" value="GIX71999.1"/>
    <property type="molecule type" value="Genomic_DNA"/>
</dbReference>
<sequence length="95" mass="10640">MEGVLEAPCIRITVMSAEPLCYGYDLMARDTELVLNGWGRDTISNGCNHSNPRCDLLLRKNREAISEGKNKNKNVSSRHEKRRSAIIKKGYGMSA</sequence>
<accession>A0AAV4MMI4</accession>
<reference evidence="2 3" key="1">
    <citation type="submission" date="2021-06" db="EMBL/GenBank/DDBJ databases">
        <title>Caerostris extrusa draft genome.</title>
        <authorList>
            <person name="Kono N."/>
            <person name="Arakawa K."/>
        </authorList>
    </citation>
    <scope>NUCLEOTIDE SEQUENCE [LARGE SCALE GENOMIC DNA]</scope>
</reference>
<proteinExistence type="predicted"/>
<gene>
    <name evidence="2" type="ORF">CEXT_218651</name>
</gene>